<evidence type="ECO:0000313" key="2">
    <source>
        <dbReference type="EMBL" id="EDF8918867.1"/>
    </source>
</evidence>
<dbReference type="AlphaFoldDB" id="A0A629K7H8"/>
<sequence length="96" mass="11407">MSVKTEVESLHRIRERAPATAKVAGYIYAFKPGQLALDFYFRNWVCADDIPEWDEDERYRQLVTLPYSNYEGFRRAYRMARILIALPRHIRVVQVV</sequence>
<comment type="caution">
    <text evidence="2">The sequence shown here is derived from an EMBL/GenBank/DDBJ whole genome shotgun (WGS) entry which is preliminary data.</text>
</comment>
<dbReference type="EMBL" id="AALAOU010000024">
    <property type="protein sequence ID" value="ECX6662015.1"/>
    <property type="molecule type" value="Genomic_DNA"/>
</dbReference>
<reference evidence="2" key="1">
    <citation type="submission" date="2019-10" db="EMBL/GenBank/DDBJ databases">
        <authorList>
            <consortium name="PulseNet: The National Subtyping Network for Foodborne Disease Surveillance"/>
            <person name="Tarr C.L."/>
            <person name="Trees E."/>
            <person name="Katz L.S."/>
            <person name="Carleton-Romer H.A."/>
            <person name="Stroika S."/>
            <person name="Kucerova Z."/>
            <person name="Roache K.F."/>
            <person name="Sabol A.L."/>
            <person name="Besser J."/>
            <person name="Gerner-Smidt P."/>
        </authorList>
    </citation>
    <scope>NUCLEOTIDE SEQUENCE</scope>
    <source>
        <strain evidence="1">PNUSAS101199</strain>
        <strain evidence="2">PNUSAS108628</strain>
    </source>
</reference>
<protein>
    <submittedName>
        <fullName evidence="2">Uncharacterized protein</fullName>
    </submittedName>
</protein>
<gene>
    <name evidence="1" type="ORF">F6X26_24190</name>
    <name evidence="2" type="ORF">GCB20_07835</name>
</gene>
<name>A0A629K7H8_SALER</name>
<dbReference type="EMBL" id="AAMCFY010000020">
    <property type="protein sequence ID" value="EDF8918867.1"/>
    <property type="molecule type" value="Genomic_DNA"/>
</dbReference>
<evidence type="ECO:0000313" key="1">
    <source>
        <dbReference type="EMBL" id="ECX6662015.1"/>
    </source>
</evidence>
<proteinExistence type="predicted"/>
<accession>A0A629K7H8</accession>
<organism evidence="2">
    <name type="scientific">Salmonella enterica</name>
    <name type="common">Salmonella choleraesuis</name>
    <dbReference type="NCBI Taxonomy" id="28901"/>
    <lineage>
        <taxon>Bacteria</taxon>
        <taxon>Pseudomonadati</taxon>
        <taxon>Pseudomonadota</taxon>
        <taxon>Gammaproteobacteria</taxon>
        <taxon>Enterobacterales</taxon>
        <taxon>Enterobacteriaceae</taxon>
        <taxon>Salmonella</taxon>
    </lineage>
</organism>